<evidence type="ECO:0000313" key="2">
    <source>
        <dbReference type="Proteomes" id="UP000059074"/>
    </source>
</evidence>
<accession>A0A120CXH6</accession>
<name>A0A120CXH6_HYPSL</name>
<organism evidence="1 2">
    <name type="scientific">Hyphomicrobium sulfonivorans</name>
    <dbReference type="NCBI Taxonomy" id="121290"/>
    <lineage>
        <taxon>Bacteria</taxon>
        <taxon>Pseudomonadati</taxon>
        <taxon>Pseudomonadota</taxon>
        <taxon>Alphaproteobacteria</taxon>
        <taxon>Hyphomicrobiales</taxon>
        <taxon>Hyphomicrobiaceae</taxon>
        <taxon>Hyphomicrobium</taxon>
    </lineage>
</organism>
<dbReference type="Proteomes" id="UP000059074">
    <property type="component" value="Unassembled WGS sequence"/>
</dbReference>
<keyword evidence="2" id="KW-1185">Reference proteome</keyword>
<dbReference type="AlphaFoldDB" id="A0A120CXH6"/>
<protein>
    <submittedName>
        <fullName evidence="1">Uncharacterized protein</fullName>
    </submittedName>
</protein>
<proteinExistence type="predicted"/>
<sequence>MDLRLHYPLASTDFSSAVGRLFRAIREAAPRDRHAELREKFLGLILVDIHLIFPRSNREVYSVSCELPHLP</sequence>
<gene>
    <name evidence="1" type="ORF">APY04_0609</name>
</gene>
<dbReference type="EMBL" id="LMTR01000027">
    <property type="protein sequence ID" value="KWT70947.1"/>
    <property type="molecule type" value="Genomic_DNA"/>
</dbReference>
<reference evidence="1 2" key="1">
    <citation type="submission" date="2015-10" db="EMBL/GenBank/DDBJ databases">
        <title>Transcriptomic analysis of a linuron degrading triple-species bacterial consortium.</title>
        <authorList>
            <person name="Albers P."/>
        </authorList>
    </citation>
    <scope>NUCLEOTIDE SEQUENCE [LARGE SCALE GENOMIC DNA]</scope>
    <source>
        <strain evidence="1 2">WDL6</strain>
    </source>
</reference>
<evidence type="ECO:0000313" key="1">
    <source>
        <dbReference type="EMBL" id="KWT70947.1"/>
    </source>
</evidence>
<comment type="caution">
    <text evidence="1">The sequence shown here is derived from an EMBL/GenBank/DDBJ whole genome shotgun (WGS) entry which is preliminary data.</text>
</comment>
<dbReference type="STRING" id="121290.APY04_0609"/>